<comment type="subcellular location">
    <subcellularLocation>
        <location evidence="1">Nucleus</location>
    </subcellularLocation>
</comment>
<feature type="compositionally biased region" description="Basic and acidic residues" evidence="6">
    <location>
        <begin position="431"/>
        <end position="444"/>
    </location>
</feature>
<dbReference type="Gene3D" id="2.130.10.10">
    <property type="entry name" value="YVTN repeat-like/Quinoprotein amine dehydrogenase"/>
    <property type="match status" value="1"/>
</dbReference>
<gene>
    <name evidence="7" type="ORF">DGYR_LOCUS11050</name>
</gene>
<organism evidence="7 8">
    <name type="scientific">Dimorphilus gyrociliatus</name>
    <dbReference type="NCBI Taxonomy" id="2664684"/>
    <lineage>
        <taxon>Eukaryota</taxon>
        <taxon>Metazoa</taxon>
        <taxon>Spiralia</taxon>
        <taxon>Lophotrochozoa</taxon>
        <taxon>Annelida</taxon>
        <taxon>Polychaeta</taxon>
        <taxon>Polychaeta incertae sedis</taxon>
        <taxon>Dinophilidae</taxon>
        <taxon>Dimorphilus</taxon>
    </lineage>
</organism>
<keyword evidence="2 5" id="KW-0853">WD repeat</keyword>
<evidence type="ECO:0000256" key="1">
    <source>
        <dbReference type="ARBA" id="ARBA00004123"/>
    </source>
</evidence>
<name>A0A7I8W4E0_9ANNE</name>
<feature type="region of interest" description="Disordered" evidence="6">
    <location>
        <begin position="406"/>
        <end position="508"/>
    </location>
</feature>
<dbReference type="InterPro" id="IPR037850">
    <property type="entry name" value="RBBP5/Swd1"/>
</dbReference>
<dbReference type="EMBL" id="CAJFCJ010000019">
    <property type="protein sequence ID" value="CAD5123365.1"/>
    <property type="molecule type" value="Genomic_DNA"/>
</dbReference>
<evidence type="ECO:0000256" key="5">
    <source>
        <dbReference type="PROSITE-ProRule" id="PRU00221"/>
    </source>
</evidence>
<evidence type="ECO:0000256" key="4">
    <source>
        <dbReference type="ARBA" id="ARBA00023242"/>
    </source>
</evidence>
<evidence type="ECO:0000256" key="3">
    <source>
        <dbReference type="ARBA" id="ARBA00022737"/>
    </source>
</evidence>
<dbReference type="AlphaFoldDB" id="A0A7I8W4E0"/>
<dbReference type="SMART" id="SM00320">
    <property type="entry name" value="WD40"/>
    <property type="match status" value="5"/>
</dbReference>
<evidence type="ECO:0000256" key="6">
    <source>
        <dbReference type="SAM" id="MobiDB-lite"/>
    </source>
</evidence>
<dbReference type="Pfam" id="PF00400">
    <property type="entry name" value="WD40"/>
    <property type="match status" value="2"/>
</dbReference>
<feature type="repeat" description="WD" evidence="5">
    <location>
        <begin position="62"/>
        <end position="103"/>
    </location>
</feature>
<dbReference type="GO" id="GO:0048188">
    <property type="term" value="C:Set1C/COMPASS complex"/>
    <property type="evidence" value="ECO:0007669"/>
    <property type="project" value="InterPro"/>
</dbReference>
<evidence type="ECO:0000313" key="8">
    <source>
        <dbReference type="Proteomes" id="UP000549394"/>
    </source>
</evidence>
<dbReference type="SUPFAM" id="SSF50978">
    <property type="entry name" value="WD40 repeat-like"/>
    <property type="match status" value="1"/>
</dbReference>
<keyword evidence="3" id="KW-0677">Repeat</keyword>
<dbReference type="OrthoDB" id="196858at2759"/>
<protein>
    <submittedName>
        <fullName evidence="7">DgyrCDS11722</fullName>
    </submittedName>
</protein>
<feature type="compositionally biased region" description="Acidic residues" evidence="6">
    <location>
        <begin position="408"/>
        <end position="417"/>
    </location>
</feature>
<proteinExistence type="predicted"/>
<dbReference type="PROSITE" id="PS50294">
    <property type="entry name" value="WD_REPEATS_REGION"/>
    <property type="match status" value="1"/>
</dbReference>
<dbReference type="InterPro" id="IPR036322">
    <property type="entry name" value="WD40_repeat_dom_sf"/>
</dbReference>
<evidence type="ECO:0000313" key="7">
    <source>
        <dbReference type="EMBL" id="CAD5123365.1"/>
    </source>
</evidence>
<dbReference type="PANTHER" id="PTHR44040">
    <property type="entry name" value="RETINOBLASTOMA-BINDING PROTEIN 5"/>
    <property type="match status" value="1"/>
</dbReference>
<dbReference type="Proteomes" id="UP000549394">
    <property type="component" value="Unassembled WGS sequence"/>
</dbReference>
<feature type="compositionally biased region" description="Basic residues" evidence="6">
    <location>
        <begin position="483"/>
        <end position="498"/>
    </location>
</feature>
<evidence type="ECO:0000256" key="2">
    <source>
        <dbReference type="ARBA" id="ARBA00022574"/>
    </source>
</evidence>
<keyword evidence="8" id="KW-1185">Reference proteome</keyword>
<comment type="caution">
    <text evidence="7">The sequence shown here is derived from an EMBL/GenBank/DDBJ whole genome shotgun (WGS) entry which is preliminary data.</text>
</comment>
<dbReference type="InterPro" id="IPR001680">
    <property type="entry name" value="WD40_rpt"/>
</dbReference>
<accession>A0A7I8W4E0</accession>
<reference evidence="7 8" key="1">
    <citation type="submission" date="2020-08" db="EMBL/GenBank/DDBJ databases">
        <authorList>
            <person name="Hejnol A."/>
        </authorList>
    </citation>
    <scope>NUCLEOTIDE SEQUENCE [LARGE SCALE GENOMIC DNA]</scope>
</reference>
<dbReference type="PROSITE" id="PS50082">
    <property type="entry name" value="WD_REPEATS_2"/>
    <property type="match status" value="1"/>
</dbReference>
<sequence length="508" mass="57161">MNLGLLDSFGQSYPEDLEHRLECTSLPLTCTFNKRGTLFAVGCNDGRIVIWDFLTKGVAKTITAHTRPVCSISWSRDGQLIITASIDNSVCVFDVLTGDMLQSYRFPSPILKVQFNSRNRNRALLTLLKHAAIVLKLDEEKSFDAVPLSSDNDLNIVASFDRKGQHIYTGNSKGKVMVFKTDNLSLVASFKVSTGSTSAIAIRSIEFSRRGTCFLLNCSDRIIRVYEAGEIMACGKDGEPEPIQKLQDLVNKTMWKKCCFSGDGEFIAAGSARQHALYIWEKSVGNLVKILQGMKGDVMLDFVWHPVRPVLCSIANGIVSIWSQNQVEKWSAYAPDFKELEENVEYEERESEFDLSDEDKEGVKPKIENYEDENVDVVTEEPIEQFLSSDEEPQYEAAALHFLPICPDVDDPEDWPEGGEHSSTKENQALGEKRQILPEKENPPSKKKKKEIKNTDIDLPNAPIDELHPMLCPKKPNESGRVVQRKPAKPEKARKKERKDKSIIPLFS</sequence>
<keyword evidence="4" id="KW-0539">Nucleus</keyword>
<dbReference type="InterPro" id="IPR015943">
    <property type="entry name" value="WD40/YVTN_repeat-like_dom_sf"/>
</dbReference>
<dbReference type="PANTHER" id="PTHR44040:SF1">
    <property type="entry name" value="RETINOBLASTOMA-BINDING PROTEIN 5"/>
    <property type="match status" value="1"/>
</dbReference>